<keyword evidence="1" id="KW-0433">Leucine-rich repeat</keyword>
<keyword evidence="2" id="KW-0677">Repeat</keyword>
<dbReference type="GO" id="GO:0005737">
    <property type="term" value="C:cytoplasm"/>
    <property type="evidence" value="ECO:0007669"/>
    <property type="project" value="TreeGrafter"/>
</dbReference>
<sequence>MERQVKSRKKYINPVFHIQTKDEAEKLITKTVIKNVRKTGQLNLFGRHLSSVPEGIFSMYELTDENAVNVDFNRVAKDDDEVWWNMKPLTNLDLSSNVLTNIPGKISMFQDLTVLNLQDNNLMTLPPELGNLTKLTKLSINHNKINSLPKELYKLTELKHLSISNNCLENISKEVVDLVMLDKLDISNNMIPELPSGIGFLVRLVELNVANNRLTEVPPDIVNLRNLLKLDISQNSIKHLPDMGELRKLQLLYAQHNDIEEIPSFQGCEQIQEIYFGNNCIKEIPAEICENLLHLKILELRDNQIEIIPAEITNMAHLTKLDLTNNSITELPNTMGLMPHLQALKVEGNKLKQVRLDIIHAGTNRILRHLREKITDEEMHAIGNITVSNTSSNIFPDRYAMRTGSMLNLALKDLSDIPDSCFLEAKEAKVTIVDLCKNKFTKVPPGLALIADDITELNLSVNQLKELPIFIKDCKKLKFCDVGSNLLSTLPACYKDLTALRELVLYNNKLTSVPDCIYGMVGLEILLLNDNSIKEINVDGLKNLKRLATLNLCNNDIHYVPPELGNLTQLRSLDLKGNPFRQPRYAILEQGTESILAYLRDKIPL</sequence>
<dbReference type="PANTHER" id="PTHR48051">
    <property type="match status" value="1"/>
</dbReference>
<evidence type="ECO:0000313" key="4">
    <source>
        <dbReference type="EMBL" id="KAJ8912934.1"/>
    </source>
</evidence>
<comment type="caution">
    <text evidence="4">The sequence shown here is derived from an EMBL/GenBank/DDBJ whole genome shotgun (WGS) entry which is preliminary data.</text>
</comment>
<accession>A0AAV8VFK5</accession>
<dbReference type="InterPro" id="IPR003591">
    <property type="entry name" value="Leu-rich_rpt_typical-subtyp"/>
</dbReference>
<evidence type="ECO:0000259" key="3">
    <source>
        <dbReference type="Pfam" id="PF23598"/>
    </source>
</evidence>
<organism evidence="4 5">
    <name type="scientific">Exocentrus adspersus</name>
    <dbReference type="NCBI Taxonomy" id="1586481"/>
    <lineage>
        <taxon>Eukaryota</taxon>
        <taxon>Metazoa</taxon>
        <taxon>Ecdysozoa</taxon>
        <taxon>Arthropoda</taxon>
        <taxon>Hexapoda</taxon>
        <taxon>Insecta</taxon>
        <taxon>Pterygota</taxon>
        <taxon>Neoptera</taxon>
        <taxon>Endopterygota</taxon>
        <taxon>Coleoptera</taxon>
        <taxon>Polyphaga</taxon>
        <taxon>Cucujiformia</taxon>
        <taxon>Chrysomeloidea</taxon>
        <taxon>Cerambycidae</taxon>
        <taxon>Lamiinae</taxon>
        <taxon>Acanthocinini</taxon>
        <taxon>Exocentrus</taxon>
    </lineage>
</organism>
<dbReference type="PROSITE" id="PS51450">
    <property type="entry name" value="LRR"/>
    <property type="match status" value="6"/>
</dbReference>
<dbReference type="InterPro" id="IPR001611">
    <property type="entry name" value="Leu-rich_rpt"/>
</dbReference>
<dbReference type="Pfam" id="PF23598">
    <property type="entry name" value="LRR_14"/>
    <property type="match status" value="1"/>
</dbReference>
<gene>
    <name evidence="4" type="ORF">NQ315_017265</name>
</gene>
<dbReference type="FunFam" id="3.80.10.10:FF:000193">
    <property type="entry name" value="Leucine-rich repeat-containing protein 40"/>
    <property type="match status" value="1"/>
</dbReference>
<dbReference type="InterPro" id="IPR055414">
    <property type="entry name" value="LRR_R13L4/SHOC2-like"/>
</dbReference>
<feature type="domain" description="Disease resistance R13L4/SHOC-2-like LRR" evidence="3">
    <location>
        <begin position="281"/>
        <end position="349"/>
    </location>
</feature>
<dbReference type="InterPro" id="IPR032675">
    <property type="entry name" value="LRR_dom_sf"/>
</dbReference>
<evidence type="ECO:0000256" key="2">
    <source>
        <dbReference type="ARBA" id="ARBA00022737"/>
    </source>
</evidence>
<evidence type="ECO:0000256" key="1">
    <source>
        <dbReference type="ARBA" id="ARBA00022614"/>
    </source>
</evidence>
<dbReference type="PANTHER" id="PTHR48051:SF1">
    <property type="entry name" value="RAS SUPPRESSOR PROTEIN 1"/>
    <property type="match status" value="1"/>
</dbReference>
<dbReference type="SMART" id="SM00365">
    <property type="entry name" value="LRR_SD22"/>
    <property type="match status" value="8"/>
</dbReference>
<name>A0AAV8VFK5_9CUCU</name>
<reference evidence="4 5" key="1">
    <citation type="journal article" date="2023" name="Insect Mol. Biol.">
        <title>Genome sequencing provides insights into the evolution of gene families encoding plant cell wall-degrading enzymes in longhorned beetles.</title>
        <authorList>
            <person name="Shin N.R."/>
            <person name="Okamura Y."/>
            <person name="Kirsch R."/>
            <person name="Pauchet Y."/>
        </authorList>
    </citation>
    <scope>NUCLEOTIDE SEQUENCE [LARGE SCALE GENOMIC DNA]</scope>
    <source>
        <strain evidence="4">EAD_L_NR</strain>
    </source>
</reference>
<proteinExistence type="predicted"/>
<dbReference type="FunFam" id="3.80.10.10:FF:000116">
    <property type="entry name" value="Leucine-rich repeat-containing protein 40"/>
    <property type="match status" value="1"/>
</dbReference>
<dbReference type="Pfam" id="PF00560">
    <property type="entry name" value="LRR_1"/>
    <property type="match status" value="1"/>
</dbReference>
<evidence type="ECO:0000313" key="5">
    <source>
        <dbReference type="Proteomes" id="UP001159042"/>
    </source>
</evidence>
<dbReference type="SMART" id="SM00369">
    <property type="entry name" value="LRR_TYP"/>
    <property type="match status" value="15"/>
</dbReference>
<dbReference type="SMART" id="SM00364">
    <property type="entry name" value="LRR_BAC"/>
    <property type="match status" value="10"/>
</dbReference>
<keyword evidence="5" id="KW-1185">Reference proteome</keyword>
<dbReference type="EMBL" id="JANEYG010000107">
    <property type="protein sequence ID" value="KAJ8912934.1"/>
    <property type="molecule type" value="Genomic_DNA"/>
</dbReference>
<protein>
    <recommendedName>
        <fullName evidence="3">Disease resistance R13L4/SHOC-2-like LRR domain-containing protein</fullName>
    </recommendedName>
</protein>
<dbReference type="SUPFAM" id="SSF52058">
    <property type="entry name" value="L domain-like"/>
    <property type="match status" value="2"/>
</dbReference>
<dbReference type="Gene3D" id="3.80.10.10">
    <property type="entry name" value="Ribonuclease Inhibitor"/>
    <property type="match status" value="4"/>
</dbReference>
<dbReference type="Proteomes" id="UP001159042">
    <property type="component" value="Unassembled WGS sequence"/>
</dbReference>
<dbReference type="AlphaFoldDB" id="A0AAV8VFK5"/>
<dbReference type="Pfam" id="PF13855">
    <property type="entry name" value="LRR_8"/>
    <property type="match status" value="3"/>
</dbReference>
<dbReference type="InterPro" id="IPR050216">
    <property type="entry name" value="LRR_domain-containing"/>
</dbReference>